<reference evidence="1 3" key="2">
    <citation type="journal article" date="2013" name="Nature">
        <title>Insights into bilaterian evolution from three spiralian genomes.</title>
        <authorList>
            <person name="Simakov O."/>
            <person name="Marletaz F."/>
            <person name="Cho S.J."/>
            <person name="Edsinger-Gonzales E."/>
            <person name="Havlak P."/>
            <person name="Hellsten U."/>
            <person name="Kuo D.H."/>
            <person name="Larsson T."/>
            <person name="Lv J."/>
            <person name="Arendt D."/>
            <person name="Savage R."/>
            <person name="Osoegawa K."/>
            <person name="de Jong P."/>
            <person name="Grimwood J."/>
            <person name="Chapman J.A."/>
            <person name="Shapiro H."/>
            <person name="Aerts A."/>
            <person name="Otillar R.P."/>
            <person name="Terry A.Y."/>
            <person name="Boore J.L."/>
            <person name="Grigoriev I.V."/>
            <person name="Lindberg D.R."/>
            <person name="Seaver E.C."/>
            <person name="Weisblat D.A."/>
            <person name="Putnam N.H."/>
            <person name="Rokhsar D.S."/>
        </authorList>
    </citation>
    <scope>NUCLEOTIDE SEQUENCE</scope>
    <source>
        <strain evidence="1 3">I ESC-2004</strain>
    </source>
</reference>
<evidence type="ECO:0000313" key="1">
    <source>
        <dbReference type="EMBL" id="ELU17622.1"/>
    </source>
</evidence>
<dbReference type="AlphaFoldDB" id="R7VGC4"/>
<dbReference type="EMBL" id="AMQN01016803">
    <property type="status" value="NOT_ANNOTATED_CDS"/>
    <property type="molecule type" value="Genomic_DNA"/>
</dbReference>
<feature type="non-terminal residue" evidence="1">
    <location>
        <position position="1"/>
    </location>
</feature>
<dbReference type="OMA" id="TYGDHAF"/>
<name>R7VGC4_CAPTE</name>
<protein>
    <submittedName>
        <fullName evidence="1 2">Uncharacterized protein</fullName>
    </submittedName>
</protein>
<keyword evidence="3" id="KW-1185">Reference proteome</keyword>
<proteinExistence type="predicted"/>
<sequence>LVVPRYRLQTVGGQSFSATAPNVWYALPIELRQSESLNHFKSLLKTHFFKLTFTC</sequence>
<gene>
    <name evidence="1" type="ORF">CAPTEDRAFT_95123</name>
</gene>
<dbReference type="Proteomes" id="UP000014760">
    <property type="component" value="Unassembled WGS sequence"/>
</dbReference>
<accession>R7VGC4</accession>
<organism evidence="1">
    <name type="scientific">Capitella teleta</name>
    <name type="common">Polychaete worm</name>
    <dbReference type="NCBI Taxonomy" id="283909"/>
    <lineage>
        <taxon>Eukaryota</taxon>
        <taxon>Metazoa</taxon>
        <taxon>Spiralia</taxon>
        <taxon>Lophotrochozoa</taxon>
        <taxon>Annelida</taxon>
        <taxon>Polychaeta</taxon>
        <taxon>Sedentaria</taxon>
        <taxon>Scolecida</taxon>
        <taxon>Capitellidae</taxon>
        <taxon>Capitella</taxon>
    </lineage>
</organism>
<evidence type="ECO:0000313" key="3">
    <source>
        <dbReference type="Proteomes" id="UP000014760"/>
    </source>
</evidence>
<dbReference type="EMBL" id="KB292426">
    <property type="protein sequence ID" value="ELU17622.1"/>
    <property type="molecule type" value="Genomic_DNA"/>
</dbReference>
<evidence type="ECO:0000313" key="2">
    <source>
        <dbReference type="EnsemblMetazoa" id="CapteP95123"/>
    </source>
</evidence>
<dbReference type="HOGENOM" id="CLU_201521_1_0_1"/>
<dbReference type="EnsemblMetazoa" id="CapteT95123">
    <property type="protein sequence ID" value="CapteP95123"/>
    <property type="gene ID" value="CapteG95123"/>
</dbReference>
<reference evidence="2" key="3">
    <citation type="submission" date="2015-06" db="UniProtKB">
        <authorList>
            <consortium name="EnsemblMetazoa"/>
        </authorList>
    </citation>
    <scope>IDENTIFICATION</scope>
</reference>
<reference evidence="3" key="1">
    <citation type="submission" date="2012-12" db="EMBL/GenBank/DDBJ databases">
        <authorList>
            <person name="Hellsten U."/>
            <person name="Grimwood J."/>
            <person name="Chapman J.A."/>
            <person name="Shapiro H."/>
            <person name="Aerts A."/>
            <person name="Otillar R.P."/>
            <person name="Terry A.Y."/>
            <person name="Boore J.L."/>
            <person name="Simakov O."/>
            <person name="Marletaz F."/>
            <person name="Cho S.-J."/>
            <person name="Edsinger-Gonzales E."/>
            <person name="Havlak P."/>
            <person name="Kuo D.-H."/>
            <person name="Larsson T."/>
            <person name="Lv J."/>
            <person name="Arendt D."/>
            <person name="Savage R."/>
            <person name="Osoegawa K."/>
            <person name="de Jong P."/>
            <person name="Lindberg D.R."/>
            <person name="Seaver E.C."/>
            <person name="Weisblat D.A."/>
            <person name="Putnam N.H."/>
            <person name="Grigoriev I.V."/>
            <person name="Rokhsar D.S."/>
        </authorList>
    </citation>
    <scope>NUCLEOTIDE SEQUENCE</scope>
    <source>
        <strain evidence="3">I ESC-2004</strain>
    </source>
</reference>
<dbReference type="OrthoDB" id="419189at2759"/>